<protein>
    <submittedName>
        <fullName evidence="1">Uncharacterized protein</fullName>
    </submittedName>
</protein>
<keyword evidence="2" id="KW-1185">Reference proteome</keyword>
<sequence>MEGTLAGAGLCSNASIPAQRARSTVASAATCCLRPISPLHGARWPEVPLAAVTTASDPLIFRSRSLPSILAQSVASSPLWRVPSSPILASALPLPVPLIATYEYLSLRAPPPSFICRQQPIPIRSDKLELALATASASSPSSAWAPPQSHSTHSRLRPSS</sequence>
<evidence type="ECO:0000313" key="1">
    <source>
        <dbReference type="EMBL" id="KAL3964327.1"/>
    </source>
</evidence>
<gene>
    <name evidence="1" type="ORF">ACCO45_001331</name>
</gene>
<organism evidence="1 2">
    <name type="scientific">Purpureocillium lilacinum</name>
    <name type="common">Paecilomyces lilacinus</name>
    <dbReference type="NCBI Taxonomy" id="33203"/>
    <lineage>
        <taxon>Eukaryota</taxon>
        <taxon>Fungi</taxon>
        <taxon>Dikarya</taxon>
        <taxon>Ascomycota</taxon>
        <taxon>Pezizomycotina</taxon>
        <taxon>Sordariomycetes</taxon>
        <taxon>Hypocreomycetidae</taxon>
        <taxon>Hypocreales</taxon>
        <taxon>Ophiocordycipitaceae</taxon>
        <taxon>Purpureocillium</taxon>
    </lineage>
</organism>
<dbReference type="EMBL" id="JBGNUJ010000002">
    <property type="protein sequence ID" value="KAL3964327.1"/>
    <property type="molecule type" value="Genomic_DNA"/>
</dbReference>
<name>A0ACC4E6S1_PURLI</name>
<proteinExistence type="predicted"/>
<comment type="caution">
    <text evidence="1">The sequence shown here is derived from an EMBL/GenBank/DDBJ whole genome shotgun (WGS) entry which is preliminary data.</text>
</comment>
<dbReference type="Proteomes" id="UP001638806">
    <property type="component" value="Unassembled WGS sequence"/>
</dbReference>
<reference evidence="1" key="1">
    <citation type="submission" date="2024-12" db="EMBL/GenBank/DDBJ databases">
        <title>Comparative genomics and development of molecular markers within Purpureocillium lilacinum and among Purpureocillium species.</title>
        <authorList>
            <person name="Yeh Z.-Y."/>
            <person name="Ni N.-T."/>
            <person name="Lo P.-H."/>
            <person name="Mushyakhwo K."/>
            <person name="Lin C.-F."/>
            <person name="Nai Y.-S."/>
        </authorList>
    </citation>
    <scope>NUCLEOTIDE SEQUENCE</scope>
    <source>
        <strain evidence="1">NCHU-NPUST-175</strain>
    </source>
</reference>
<accession>A0ACC4E6S1</accession>
<evidence type="ECO:0000313" key="2">
    <source>
        <dbReference type="Proteomes" id="UP001638806"/>
    </source>
</evidence>